<accession>A0ABR3R5G2</accession>
<feature type="region of interest" description="Disordered" evidence="1">
    <location>
        <begin position="58"/>
        <end position="95"/>
    </location>
</feature>
<dbReference type="PANTHER" id="PTHR42085">
    <property type="entry name" value="F-BOX DOMAIN-CONTAINING PROTEIN"/>
    <property type="match status" value="1"/>
</dbReference>
<evidence type="ECO:0000256" key="1">
    <source>
        <dbReference type="SAM" id="MobiDB-lite"/>
    </source>
</evidence>
<feature type="region of interest" description="Disordered" evidence="1">
    <location>
        <begin position="255"/>
        <end position="284"/>
    </location>
</feature>
<dbReference type="InterPro" id="IPR038883">
    <property type="entry name" value="AN11006-like"/>
</dbReference>
<dbReference type="PANTHER" id="PTHR42085:SF1">
    <property type="entry name" value="F-BOX DOMAIN-CONTAINING PROTEIN"/>
    <property type="match status" value="1"/>
</dbReference>
<evidence type="ECO:0000259" key="2">
    <source>
        <dbReference type="Pfam" id="PF24864"/>
    </source>
</evidence>
<evidence type="ECO:0000313" key="3">
    <source>
        <dbReference type="EMBL" id="KAL1599678.1"/>
    </source>
</evidence>
<dbReference type="EMBL" id="JAKJXO020000010">
    <property type="protein sequence ID" value="KAL1599678.1"/>
    <property type="molecule type" value="Genomic_DNA"/>
</dbReference>
<protein>
    <recommendedName>
        <fullName evidence="2">DUF7730 domain-containing protein</fullName>
    </recommendedName>
</protein>
<dbReference type="Proteomes" id="UP001521785">
    <property type="component" value="Unassembled WGS sequence"/>
</dbReference>
<organism evidence="3 4">
    <name type="scientific">Paraconiothyrium brasiliense</name>
    <dbReference type="NCBI Taxonomy" id="300254"/>
    <lineage>
        <taxon>Eukaryota</taxon>
        <taxon>Fungi</taxon>
        <taxon>Dikarya</taxon>
        <taxon>Ascomycota</taxon>
        <taxon>Pezizomycotina</taxon>
        <taxon>Dothideomycetes</taxon>
        <taxon>Pleosporomycetidae</taxon>
        <taxon>Pleosporales</taxon>
        <taxon>Massarineae</taxon>
        <taxon>Didymosphaeriaceae</taxon>
        <taxon>Paraconiothyrium</taxon>
    </lineage>
</organism>
<feature type="compositionally biased region" description="Basic and acidic residues" evidence="1">
    <location>
        <begin position="255"/>
        <end position="265"/>
    </location>
</feature>
<feature type="compositionally biased region" description="Polar residues" evidence="1">
    <location>
        <begin position="62"/>
        <end position="74"/>
    </location>
</feature>
<proteinExistence type="predicted"/>
<keyword evidence="4" id="KW-1185">Reference proteome</keyword>
<sequence>MEDKPTTEADVALAENPKDCDADSPSGETPGALGEKTGAVSEKKIDYTDLGAYIGDWGDDSNCFSDQPNNTEGTSDIDGKSSLPQGDSEQHQELGWYEDEFGRYKTTLGYPEPQHESGERQLREQAAGFNERCDSQISLEARKAYFQLPAKWSAYHPQNTRLSGSPWADMTASPTPPPVQQVQAAEFQGRMLGFDLPAHSSTAGHGHGGSQVANTARTALPLQYASGLIRDGNVLRPYNAALCDPLSREYHLARARANPETERQQLLRSSQTPPSTPPGSRAANALQHLGSIPPLGTSPFPGVGRLGKPCCSSPSPARAKTGDLVVCLNCHAFTAEDTESCDADSSVPSTEGLVQCCSNPDPFDVGEDGSPDIVCLNCNESHNSGQIFAAMQTPSEPQKRYPRDEWMAANIRDNADPPCPAEVSLSWCDKDGSDMDHGELVIPVWQEWPPPFQRRPLGEDQVLVWKSHVVDESDDDDVDSFTGEGQGWSFHRFLDLPKELRERIYQIVLQSNKPIAPHLCDADRPTRKANGKANSKAIRFHDDDKVERSAIRFHDDNQAEHNAIYKTLTVTRVSRQVRAESLPIFYGTNTFDVIADTPTYFSRLEQLDRFHMIRQVTFVVQFSKGETSSQKLLWMLLQHFEEEKAFETEQIEEARINNECKDKGKSTAKNAAAPALLTHEPDATTFYTDNPKVLKSHPQHSMGGLEANFLVLRMLSATFQDGDYNRKLVIHVPTPTLFTQYNSLIYFPSVCEGLGIQLQLVSGRDVEMVGSGFRLSWAQKFQKKSFADSTTAKDDGELETLTKRVRALYPNIEEVSRPAKRTYYRRKCKSNDVEWFSIDTAGGFVAAPN</sequence>
<gene>
    <name evidence="3" type="ORF">SLS60_007481</name>
</gene>
<name>A0ABR3R5G2_9PLEO</name>
<feature type="region of interest" description="Disordered" evidence="1">
    <location>
        <begin position="1"/>
        <end position="38"/>
    </location>
</feature>
<dbReference type="InterPro" id="IPR056632">
    <property type="entry name" value="DUF7730"/>
</dbReference>
<evidence type="ECO:0000313" key="4">
    <source>
        <dbReference type="Proteomes" id="UP001521785"/>
    </source>
</evidence>
<comment type="caution">
    <text evidence="3">The sequence shown here is derived from an EMBL/GenBank/DDBJ whole genome shotgun (WGS) entry which is preliminary data.</text>
</comment>
<feature type="domain" description="DUF7730" evidence="2">
    <location>
        <begin position="493"/>
        <end position="623"/>
    </location>
</feature>
<dbReference type="Pfam" id="PF24864">
    <property type="entry name" value="DUF7730"/>
    <property type="match status" value="1"/>
</dbReference>
<reference evidence="3 4" key="1">
    <citation type="submission" date="2024-02" db="EMBL/GenBank/DDBJ databases">
        <title>De novo assembly and annotation of 12 fungi associated with fruit tree decline syndrome in Ontario, Canada.</title>
        <authorList>
            <person name="Sulman M."/>
            <person name="Ellouze W."/>
            <person name="Ilyukhin E."/>
        </authorList>
    </citation>
    <scope>NUCLEOTIDE SEQUENCE [LARGE SCALE GENOMIC DNA]</scope>
    <source>
        <strain evidence="3 4">M42-189</strain>
    </source>
</reference>